<dbReference type="OrthoDB" id="10440258at2759"/>
<organism evidence="1 2">
    <name type="scientific">Saprolegnia parasitica (strain CBS 223.65)</name>
    <dbReference type="NCBI Taxonomy" id="695850"/>
    <lineage>
        <taxon>Eukaryota</taxon>
        <taxon>Sar</taxon>
        <taxon>Stramenopiles</taxon>
        <taxon>Oomycota</taxon>
        <taxon>Saprolegniomycetes</taxon>
        <taxon>Saprolegniales</taxon>
        <taxon>Saprolegniaceae</taxon>
        <taxon>Saprolegnia</taxon>
    </lineage>
</organism>
<dbReference type="EMBL" id="KK583282">
    <property type="protein sequence ID" value="KDO21673.1"/>
    <property type="molecule type" value="Genomic_DNA"/>
</dbReference>
<dbReference type="SUPFAM" id="SSF52047">
    <property type="entry name" value="RNI-like"/>
    <property type="match status" value="1"/>
</dbReference>
<dbReference type="AlphaFoldDB" id="A0A067BTV9"/>
<dbReference type="PANTHER" id="PTHR46761:SF2">
    <property type="entry name" value="RAN GTPASE-ACTIVATING PROTEIN 1"/>
    <property type="match status" value="1"/>
</dbReference>
<dbReference type="KEGG" id="spar:SPRG_13011"/>
<evidence type="ECO:0000313" key="2">
    <source>
        <dbReference type="Proteomes" id="UP000030745"/>
    </source>
</evidence>
<dbReference type="InterPro" id="IPR032675">
    <property type="entry name" value="LRR_dom_sf"/>
</dbReference>
<dbReference type="PANTHER" id="PTHR46761">
    <property type="entry name" value="RAN GTPASE-ACTIVATING PROTEIN 1"/>
    <property type="match status" value="1"/>
</dbReference>
<dbReference type="RefSeq" id="XP_012207597.1">
    <property type="nucleotide sequence ID" value="XM_012352207.1"/>
</dbReference>
<keyword evidence="2" id="KW-1185">Reference proteome</keyword>
<accession>A0A067BTV9</accession>
<name>A0A067BTV9_SAPPC</name>
<sequence length="495" mass="53628">MAATIERRLAPDVVQAIATFLSDADDLFALLTALPPCLLTDALTSLLALSATTPRRHLWPTTNGLLASLRDHMDRVQNVARCMVLYPIVTLHDLDDAWLVPLGPATSVRITIALPQHVAIAASLSPRINSIDLCFAHDVHLLDCSFSARDVEQLCTWLPTLPHLVRVRIGSTASMHSVLAAVLVSRATELELEMALGDPFASTMALTTWLERGDATALTITASVPLMCTNELLLALVSLRRLRSLRLEATSLSQQLCRLDHPWPTSLRSLHLAFGNTHNLCKLAHRLVTCPRLSSLTLSASRSTMLGPMHRVVCEALPALSRLRSLTLTSWHLTPSCMLSLVTEVVPRLHQLCLDDNDLMDDDAAVLASILSRGTSLCSLRLVRQGVSDTVALALAGALPMCHTLRQLYVGGNRIGSMGAIALVQARPASLRLLALNKNPLSSGGILDMAQAAARRQNWPLTMDLSSTLSLAADRTACRSIVHSLLLPPHIVVHL</sequence>
<proteinExistence type="predicted"/>
<dbReference type="Gene3D" id="3.80.10.10">
    <property type="entry name" value="Ribonuclease Inhibitor"/>
    <property type="match status" value="1"/>
</dbReference>
<reference evidence="1 2" key="1">
    <citation type="journal article" date="2013" name="PLoS Genet.">
        <title>Distinctive expansion of potential virulence genes in the genome of the oomycete fish pathogen Saprolegnia parasitica.</title>
        <authorList>
            <person name="Jiang R.H."/>
            <person name="de Bruijn I."/>
            <person name="Haas B.J."/>
            <person name="Belmonte R."/>
            <person name="Lobach L."/>
            <person name="Christie J."/>
            <person name="van den Ackerveken G."/>
            <person name="Bottin A."/>
            <person name="Bulone V."/>
            <person name="Diaz-Moreno S.M."/>
            <person name="Dumas B."/>
            <person name="Fan L."/>
            <person name="Gaulin E."/>
            <person name="Govers F."/>
            <person name="Grenville-Briggs L.J."/>
            <person name="Horner N.R."/>
            <person name="Levin J.Z."/>
            <person name="Mammella M."/>
            <person name="Meijer H.J."/>
            <person name="Morris P."/>
            <person name="Nusbaum C."/>
            <person name="Oome S."/>
            <person name="Phillips A.J."/>
            <person name="van Rooyen D."/>
            <person name="Rzeszutek E."/>
            <person name="Saraiva M."/>
            <person name="Secombes C.J."/>
            <person name="Seidl M.F."/>
            <person name="Snel B."/>
            <person name="Stassen J.H."/>
            <person name="Sykes S."/>
            <person name="Tripathy S."/>
            <person name="van den Berg H."/>
            <person name="Vega-Arreguin J.C."/>
            <person name="Wawra S."/>
            <person name="Young S.K."/>
            <person name="Zeng Q."/>
            <person name="Dieguez-Uribeondo J."/>
            <person name="Russ C."/>
            <person name="Tyler B.M."/>
            <person name="van West P."/>
        </authorList>
    </citation>
    <scope>NUCLEOTIDE SEQUENCE [LARGE SCALE GENOMIC DNA]</scope>
    <source>
        <strain evidence="1 2">CBS 223.65</strain>
    </source>
</reference>
<evidence type="ECO:0000313" key="1">
    <source>
        <dbReference type="EMBL" id="KDO21673.1"/>
    </source>
</evidence>
<dbReference type="GO" id="GO:0005096">
    <property type="term" value="F:GTPase activator activity"/>
    <property type="evidence" value="ECO:0007669"/>
    <property type="project" value="InterPro"/>
</dbReference>
<dbReference type="OMA" id="CRSIVHS"/>
<dbReference type="InterPro" id="IPR045203">
    <property type="entry name" value="RanGAP1/2"/>
</dbReference>
<evidence type="ECO:0008006" key="3">
    <source>
        <dbReference type="Google" id="ProtNLM"/>
    </source>
</evidence>
<protein>
    <recommendedName>
        <fullName evidence="3">F-box domain-containing protein</fullName>
    </recommendedName>
</protein>
<dbReference type="GeneID" id="24134922"/>
<gene>
    <name evidence="1" type="ORF">SPRG_13011</name>
</gene>
<dbReference type="VEuPathDB" id="FungiDB:SPRG_13011"/>
<dbReference type="Proteomes" id="UP000030745">
    <property type="component" value="Unassembled WGS sequence"/>
</dbReference>